<dbReference type="Gene3D" id="1.25.40.180">
    <property type="match status" value="1"/>
</dbReference>
<keyword evidence="11" id="KW-1185">Reference proteome</keyword>
<gene>
    <name evidence="9" type="primary">FGENESH: predicted gene_7.206</name>
    <name evidence="10" type="ORF">AAT19DRAFT_15325</name>
    <name evidence="9" type="ORF">BN2166_0038210</name>
</gene>
<dbReference type="InterPro" id="IPR050781">
    <property type="entry name" value="CWC22_splicing_factor"/>
</dbReference>
<evidence type="ECO:0000256" key="5">
    <source>
        <dbReference type="ARBA" id="ARBA00023187"/>
    </source>
</evidence>
<dbReference type="FunFam" id="1.25.40.180:FF:000004">
    <property type="entry name" value="pre-mRNA-splicing factor CWC22 homolog"/>
    <property type="match status" value="1"/>
</dbReference>
<dbReference type="EMBL" id="CWKI01000007">
    <property type="protein sequence ID" value="CTR07960.1"/>
    <property type="molecule type" value="Genomic_DNA"/>
</dbReference>
<evidence type="ECO:0000256" key="6">
    <source>
        <dbReference type="ARBA" id="ARBA00023242"/>
    </source>
</evidence>
<feature type="compositionally biased region" description="Low complexity" evidence="7">
    <location>
        <begin position="647"/>
        <end position="667"/>
    </location>
</feature>
<dbReference type="EMBL" id="LCTV02000007">
    <property type="protein sequence ID" value="PRQ73758.1"/>
    <property type="molecule type" value="Genomic_DNA"/>
</dbReference>
<evidence type="ECO:0000313" key="11">
    <source>
        <dbReference type="Proteomes" id="UP000199069"/>
    </source>
</evidence>
<dbReference type="OrthoDB" id="1924287at2759"/>
<dbReference type="SMART" id="SM00543">
    <property type="entry name" value="MIF4G"/>
    <property type="match status" value="1"/>
</dbReference>
<dbReference type="OMA" id="ILTEDMR"/>
<feature type="compositionally biased region" description="Basic and acidic residues" evidence="7">
    <location>
        <begin position="816"/>
        <end position="826"/>
    </location>
</feature>
<feature type="region of interest" description="Disordered" evidence="7">
    <location>
        <begin position="637"/>
        <end position="864"/>
    </location>
</feature>
<dbReference type="Pfam" id="PF02854">
    <property type="entry name" value="MIF4G"/>
    <property type="match status" value="1"/>
</dbReference>
<dbReference type="SUPFAM" id="SSF48371">
    <property type="entry name" value="ARM repeat"/>
    <property type="match status" value="1"/>
</dbReference>
<dbReference type="Pfam" id="PF02847">
    <property type="entry name" value="MA3"/>
    <property type="match status" value="1"/>
</dbReference>
<evidence type="ECO:0000313" key="9">
    <source>
        <dbReference type="EMBL" id="CTR07960.1"/>
    </source>
</evidence>
<feature type="compositionally biased region" description="Gly residues" evidence="7">
    <location>
        <begin position="806"/>
        <end position="815"/>
    </location>
</feature>
<comment type="similarity">
    <text evidence="3">Belongs to the CWC22 family.</text>
</comment>
<feature type="compositionally biased region" description="Acidic residues" evidence="7">
    <location>
        <begin position="386"/>
        <end position="411"/>
    </location>
</feature>
<dbReference type="GO" id="GO:0071013">
    <property type="term" value="C:catalytic step 2 spliceosome"/>
    <property type="evidence" value="ECO:0007669"/>
    <property type="project" value="TreeGrafter"/>
</dbReference>
<name>A0A0K3CHK0_RHOTO</name>
<feature type="compositionally biased region" description="Basic and acidic residues" evidence="7">
    <location>
        <begin position="1"/>
        <end position="12"/>
    </location>
</feature>
<proteinExistence type="inferred from homology"/>
<dbReference type="GO" id="GO:0000398">
    <property type="term" value="P:mRNA splicing, via spliceosome"/>
    <property type="evidence" value="ECO:0007669"/>
    <property type="project" value="TreeGrafter"/>
</dbReference>
<feature type="compositionally biased region" description="Basic and acidic residues" evidence="7">
    <location>
        <begin position="782"/>
        <end position="803"/>
    </location>
</feature>
<dbReference type="PANTHER" id="PTHR18034">
    <property type="entry name" value="CELL CYCLE CONTROL PROTEIN CWF22-RELATED"/>
    <property type="match status" value="1"/>
</dbReference>
<evidence type="ECO:0000256" key="7">
    <source>
        <dbReference type="SAM" id="MobiDB-lite"/>
    </source>
</evidence>
<dbReference type="InterPro" id="IPR003890">
    <property type="entry name" value="MIF4G-like_typ-3"/>
</dbReference>
<feature type="region of interest" description="Disordered" evidence="7">
    <location>
        <begin position="1"/>
        <end position="64"/>
    </location>
</feature>
<keyword evidence="6" id="KW-0539">Nucleus</keyword>
<comment type="subcellular location">
    <subcellularLocation>
        <location evidence="2">Nucleus</location>
    </subcellularLocation>
</comment>
<keyword evidence="5" id="KW-0508">mRNA splicing</keyword>
<dbReference type="InterPro" id="IPR016024">
    <property type="entry name" value="ARM-type_fold"/>
</dbReference>
<feature type="compositionally biased region" description="Basic and acidic residues" evidence="7">
    <location>
        <begin position="693"/>
        <end position="714"/>
    </location>
</feature>
<accession>A0A0K3CHK0</accession>
<reference evidence="9 11" key="1">
    <citation type="submission" date="2015-07" db="EMBL/GenBank/DDBJ databases">
        <authorList>
            <person name="Cajimat M.N.B."/>
            <person name="Milazzo M.L."/>
            <person name="Fulhorst C.F."/>
        </authorList>
    </citation>
    <scope>NUCLEOTIDE SEQUENCE [LARGE SCALE GENOMIC DNA]</scope>
    <source>
        <strain evidence="9">Single colony</strain>
    </source>
</reference>
<evidence type="ECO:0000313" key="12">
    <source>
        <dbReference type="Proteomes" id="UP000239560"/>
    </source>
</evidence>
<evidence type="ECO:0000259" key="8">
    <source>
        <dbReference type="PROSITE" id="PS51366"/>
    </source>
</evidence>
<dbReference type="Proteomes" id="UP000239560">
    <property type="component" value="Unassembled WGS sequence"/>
</dbReference>
<dbReference type="GO" id="GO:0003723">
    <property type="term" value="F:RNA binding"/>
    <property type="evidence" value="ECO:0007669"/>
    <property type="project" value="InterPro"/>
</dbReference>
<feature type="compositionally biased region" description="Basic residues" evidence="7">
    <location>
        <begin position="676"/>
        <end position="692"/>
    </location>
</feature>
<sequence length="864" mass="97201">MSRDPSPRRERSASPADSPRVSRKRSPESRSPSPPARRVRPSSPGPAGRDGAPSLPRLQDVDPVRLRERERQMRAMQEVEGSRAPISIKPKVDPAAEVKKMALTRGGGTYIPPHRLRAMMAEQAQDDQEGEDYQRLTWEALRKSINGLINKVNTANIKLIVPQLFGENLIRGKGLFVRSVTRAQASSLPFTPIFASLVAIINTKLPQVGELLLHRLIHQFRRSYKRNDKPTMTATTTFLAHLVNQQVAHEVLALQMLVLLLERPTDDSVEIAVSFMREVGAFLAEHSARANNGIFDRFRTILNESGIDKRVQYMVEVLFQVRKDKYKDNPIIPEGLDLVEEEDMITHRISLDDEVTVQETLNIFKFDPNFKENEEAYAEIKREILGDSDDEEGSGDEGDTEEGSDEESEVDDGIKADGTVDVHDQTGANIVNLRRTIYLTIMSALDFEEATHKLLKLDIAPGQEVELCNMVIECCSQERTFSKFYGLMGERFCKINQVWATAYEQCFVNYYATIHRYETNRLRNIARFFGHLLMTDAMSWTVLEAVKMNEDDTTSSSRIFVKILFQEMLEGMGLKRLVDRFKDESLQPYLGNVFPIDNPKNTRFSINFFTAIGLGAITENMREHLKKMPALLLEQQRRAQVTGGGASSSSDSDSSSSLSSSSLSESSDYSDDSRYPRRKSSRRSPSPRRGRSRSYDSRDRSRSRSRARSYDSRSRSRSRTPSRSPPPRNNRRRSPSYSRSPPPRSTRRRSPSYSRSPPPRRRGDSPRRRRDQSPTPPPRDSAAPKRDFRHPDRRFDDDDRRDGPSASGGGGGGGGRDFRHPDRRFDGPPAPPRGGGVGYGPRAGGGGGGGGGGRERDGGWGSRR</sequence>
<feature type="domain" description="MI" evidence="8">
    <location>
        <begin position="432"/>
        <end position="548"/>
    </location>
</feature>
<organism evidence="9 11">
    <name type="scientific">Rhodotorula toruloides</name>
    <name type="common">Yeast</name>
    <name type="synonym">Rhodosporidium toruloides</name>
    <dbReference type="NCBI Taxonomy" id="5286"/>
    <lineage>
        <taxon>Eukaryota</taxon>
        <taxon>Fungi</taxon>
        <taxon>Dikarya</taxon>
        <taxon>Basidiomycota</taxon>
        <taxon>Pucciniomycotina</taxon>
        <taxon>Microbotryomycetes</taxon>
        <taxon>Sporidiobolales</taxon>
        <taxon>Sporidiobolaceae</taxon>
        <taxon>Rhodotorula</taxon>
    </lineage>
</organism>
<evidence type="ECO:0000313" key="10">
    <source>
        <dbReference type="EMBL" id="PRQ73758.1"/>
    </source>
</evidence>
<dbReference type="STRING" id="5286.A0A0K3CHK0"/>
<keyword evidence="4" id="KW-0507">mRNA processing</keyword>
<evidence type="ECO:0000256" key="1">
    <source>
        <dbReference type="ARBA" id="ARBA00003777"/>
    </source>
</evidence>
<dbReference type="AlphaFoldDB" id="A0A0K3CHK0"/>
<dbReference type="SMART" id="SM00544">
    <property type="entry name" value="MA3"/>
    <property type="match status" value="1"/>
</dbReference>
<dbReference type="Proteomes" id="UP000199069">
    <property type="component" value="Unassembled WGS sequence"/>
</dbReference>
<feature type="compositionally biased region" description="Gly residues" evidence="7">
    <location>
        <begin position="833"/>
        <end position="852"/>
    </location>
</feature>
<comment type="function">
    <text evidence="1">Involved in pre-mRNA splicing.</text>
</comment>
<evidence type="ECO:0000256" key="4">
    <source>
        <dbReference type="ARBA" id="ARBA00022664"/>
    </source>
</evidence>
<feature type="region of interest" description="Disordered" evidence="7">
    <location>
        <begin position="382"/>
        <end position="418"/>
    </location>
</feature>
<dbReference type="PROSITE" id="PS51366">
    <property type="entry name" value="MI"/>
    <property type="match status" value="1"/>
</dbReference>
<reference evidence="10 12" key="2">
    <citation type="journal article" date="2018" name="Elife">
        <title>Functional genomics of lipid metabolism in the oleaginous yeast Rhodosporidium toruloides.</title>
        <authorList>
            <person name="Coradetti S.T."/>
            <person name="Pinel D."/>
            <person name="Geiselman G."/>
            <person name="Ito M."/>
            <person name="Mondo S."/>
            <person name="Reilly M.C."/>
            <person name="Cheng Y.F."/>
            <person name="Bauer S."/>
            <person name="Grigoriev I."/>
            <person name="Gladden J.M."/>
            <person name="Simmons B.A."/>
            <person name="Brem R."/>
            <person name="Arkin A.P."/>
            <person name="Skerker J.M."/>
        </authorList>
    </citation>
    <scope>NUCLEOTIDE SEQUENCE [LARGE SCALE GENOMIC DNA]</scope>
    <source>
        <strain evidence="10 12">NBRC 0880</strain>
    </source>
</reference>
<dbReference type="InterPro" id="IPR003891">
    <property type="entry name" value="Initiation_fac_eIF4g_MI"/>
</dbReference>
<protein>
    <submittedName>
        <fullName evidence="9">BY PROTMAP: gi|647398784|emb|CDR43018.1| RHTO0S07e06656g1_1 [Rhodosporidium toruloides]</fullName>
    </submittedName>
</protein>
<evidence type="ECO:0000256" key="2">
    <source>
        <dbReference type="ARBA" id="ARBA00004123"/>
    </source>
</evidence>
<dbReference type="PANTHER" id="PTHR18034:SF3">
    <property type="entry name" value="PRE-MRNA-SPLICING FACTOR CWC22 HOMOLOG"/>
    <property type="match status" value="1"/>
</dbReference>
<evidence type="ECO:0000256" key="3">
    <source>
        <dbReference type="ARBA" id="ARBA00006856"/>
    </source>
</evidence>